<gene>
    <name evidence="2" type="ORF">PG365_04515</name>
</gene>
<dbReference type="AlphaFoldDB" id="A0AAX3S4Z7"/>
<proteinExistence type="predicted"/>
<name>A0AAX3S4Z7_9GAMM</name>
<evidence type="ECO:0000313" key="3">
    <source>
        <dbReference type="Proteomes" id="UP001222403"/>
    </source>
</evidence>
<dbReference type="Proteomes" id="UP001222403">
    <property type="component" value="Chromosome"/>
</dbReference>
<protein>
    <submittedName>
        <fullName evidence="2">Inovirus-type Gp2 protein</fullName>
    </submittedName>
</protein>
<evidence type="ECO:0000313" key="2">
    <source>
        <dbReference type="EMBL" id="WFC07656.1"/>
    </source>
</evidence>
<dbReference type="RefSeq" id="WP_275258271.1">
    <property type="nucleotide sequence ID" value="NZ_CP116222.1"/>
</dbReference>
<reference evidence="2" key="1">
    <citation type="submission" date="2023-01" db="EMBL/GenBank/DDBJ databases">
        <title>The prevalence of carbapenem-resistant bacteria in aquaculture in China and the genetic diversity of carbapenem-resistant genes.</title>
        <authorList>
            <person name="Wen R."/>
        </authorList>
    </citation>
    <scope>NUCLEOTIDE SEQUENCE</scope>
    <source>
        <strain evidence="2">PVA41-chromosome</strain>
    </source>
</reference>
<dbReference type="EMBL" id="CP116222">
    <property type="protein sequence ID" value="WFC07656.1"/>
    <property type="molecule type" value="Genomic_DNA"/>
</dbReference>
<organism evidence="2 3">
    <name type="scientific">Providencia vermicola</name>
    <dbReference type="NCBI Taxonomy" id="333965"/>
    <lineage>
        <taxon>Bacteria</taxon>
        <taxon>Pseudomonadati</taxon>
        <taxon>Pseudomonadota</taxon>
        <taxon>Gammaproteobacteria</taxon>
        <taxon>Enterobacterales</taxon>
        <taxon>Morganellaceae</taxon>
        <taxon>Providencia</taxon>
    </lineage>
</organism>
<sequence>MSFAIPQLQNLLYQQQTKLFEYYSKILMIRTDFHWREDSERYIYEDEHQFSRDMSILMLRLSKYPGVIGYAWVLEEAPDRGLHAHAVIYVDGQRHRKKWDFNQRMNMLWETITEGEGYLYHCTDNKQYRADISKPIHFDDKRGKKDMRYVVNYLAKYEQKGVKPIYHLSTPPTEKRIGRPRKSSSS</sequence>
<accession>A0AAX3S4Z7</accession>
<feature type="region of interest" description="Disordered" evidence="1">
    <location>
        <begin position="165"/>
        <end position="186"/>
    </location>
</feature>
<evidence type="ECO:0000256" key="1">
    <source>
        <dbReference type="SAM" id="MobiDB-lite"/>
    </source>
</evidence>